<evidence type="ECO:0000313" key="1">
    <source>
        <dbReference type="EMBL" id="VFU15362.1"/>
    </source>
</evidence>
<organism evidence="1">
    <name type="scientific">anaerobic digester metagenome</name>
    <dbReference type="NCBI Taxonomy" id="1263854"/>
    <lineage>
        <taxon>unclassified sequences</taxon>
        <taxon>metagenomes</taxon>
        <taxon>ecological metagenomes</taxon>
    </lineage>
</organism>
<accession>A0A485M2A7</accession>
<proteinExistence type="predicted"/>
<reference evidence="1" key="1">
    <citation type="submission" date="2019-03" db="EMBL/GenBank/DDBJ databases">
        <authorList>
            <person name="Hao L."/>
        </authorList>
    </citation>
    <scope>NUCLEOTIDE SEQUENCE</scope>
</reference>
<dbReference type="AlphaFoldDB" id="A0A485M2A7"/>
<protein>
    <submittedName>
        <fullName evidence="1">Uncharacterized protein</fullName>
    </submittedName>
</protein>
<sequence>MFICAITIIRTPSYGMVLFGRFTHTLIRGGVPFCVKIAHFSRIRTRIPVVSGQYNGISGHLAEDYQITGTLVAEFAKGAGILGGSTP</sequence>
<dbReference type="EMBL" id="CAADRN010000219">
    <property type="protein sequence ID" value="VFU15362.1"/>
    <property type="molecule type" value="Genomic_DNA"/>
</dbReference>
<name>A0A485M2A7_9ZZZZ</name>
<gene>
    <name evidence="1" type="ORF">SCFA_2960002</name>
</gene>